<dbReference type="Proteomes" id="UP000438429">
    <property type="component" value="Unassembled WGS sequence"/>
</dbReference>
<protein>
    <submittedName>
        <fullName evidence="2">Uncharacterized protein</fullName>
    </submittedName>
</protein>
<comment type="caution">
    <text evidence="2">The sequence shown here is derived from an EMBL/GenBank/DDBJ whole genome shotgun (WGS) entry which is preliminary data.</text>
</comment>
<evidence type="ECO:0000256" key="1">
    <source>
        <dbReference type="SAM" id="MobiDB-lite"/>
    </source>
</evidence>
<accession>A0A6A4STB0</accession>
<name>A0A6A4STB0_SCOMX</name>
<proteinExistence type="predicted"/>
<sequence>MAGCDLHVARTGTSGPSPRSHGPVESALSAREHLKMHCTGGFQHVGLGGPLKNTLSDPCPVLCFVFSHLMTPQIYLVTFGKGPDL</sequence>
<feature type="region of interest" description="Disordered" evidence="1">
    <location>
        <begin position="1"/>
        <end position="26"/>
    </location>
</feature>
<evidence type="ECO:0000313" key="3">
    <source>
        <dbReference type="Proteomes" id="UP000438429"/>
    </source>
</evidence>
<dbReference type="EMBL" id="VEVO01000010">
    <property type="protein sequence ID" value="KAF0035929.1"/>
    <property type="molecule type" value="Genomic_DNA"/>
</dbReference>
<dbReference type="AlphaFoldDB" id="A0A6A4STB0"/>
<reference evidence="2 3" key="1">
    <citation type="submission" date="2019-06" db="EMBL/GenBank/DDBJ databases">
        <title>Draft genomes of female and male turbot (Scophthalmus maximus).</title>
        <authorList>
            <person name="Xu H."/>
            <person name="Xu X.-W."/>
            <person name="Shao C."/>
            <person name="Chen S."/>
        </authorList>
    </citation>
    <scope>NUCLEOTIDE SEQUENCE [LARGE SCALE GENOMIC DNA]</scope>
    <source>
        <strain evidence="2">Ysfricsl-2016a</strain>
        <tissue evidence="2">Blood</tissue>
    </source>
</reference>
<evidence type="ECO:0000313" key="2">
    <source>
        <dbReference type="EMBL" id="KAF0035929.1"/>
    </source>
</evidence>
<gene>
    <name evidence="2" type="ORF">F2P81_011241</name>
</gene>
<organism evidence="2 3">
    <name type="scientific">Scophthalmus maximus</name>
    <name type="common">Turbot</name>
    <name type="synonym">Psetta maxima</name>
    <dbReference type="NCBI Taxonomy" id="52904"/>
    <lineage>
        <taxon>Eukaryota</taxon>
        <taxon>Metazoa</taxon>
        <taxon>Chordata</taxon>
        <taxon>Craniata</taxon>
        <taxon>Vertebrata</taxon>
        <taxon>Euteleostomi</taxon>
        <taxon>Actinopterygii</taxon>
        <taxon>Neopterygii</taxon>
        <taxon>Teleostei</taxon>
        <taxon>Neoteleostei</taxon>
        <taxon>Acanthomorphata</taxon>
        <taxon>Carangaria</taxon>
        <taxon>Pleuronectiformes</taxon>
        <taxon>Pleuronectoidei</taxon>
        <taxon>Scophthalmidae</taxon>
        <taxon>Scophthalmus</taxon>
    </lineage>
</organism>